<accession>A0A9J6CA51</accession>
<dbReference type="Proteomes" id="UP001107558">
    <property type="component" value="Chromosome 2"/>
</dbReference>
<dbReference type="PRINTS" id="PR01537">
    <property type="entry name" value="INTRLKN1R1F"/>
</dbReference>
<evidence type="ECO:0000256" key="2">
    <source>
        <dbReference type="ARBA" id="ARBA00009634"/>
    </source>
</evidence>
<reference evidence="17" key="1">
    <citation type="submission" date="2021-03" db="EMBL/GenBank/DDBJ databases">
        <title>Chromosome level genome of the anhydrobiotic midge Polypedilum vanderplanki.</title>
        <authorList>
            <person name="Yoshida Y."/>
            <person name="Kikawada T."/>
            <person name="Gusev O."/>
        </authorList>
    </citation>
    <scope>NUCLEOTIDE SEQUENCE</scope>
    <source>
        <strain evidence="17">NIAS01</strain>
        <tissue evidence="17">Whole body or cell culture</tissue>
    </source>
</reference>
<feature type="region of interest" description="Disordered" evidence="13">
    <location>
        <begin position="580"/>
        <end position="622"/>
    </location>
</feature>
<evidence type="ECO:0000313" key="18">
    <source>
        <dbReference type="Proteomes" id="UP001107558"/>
    </source>
</evidence>
<keyword evidence="12" id="KW-0325">Glycoprotein</keyword>
<keyword evidence="7" id="KW-0677">Repeat</keyword>
<dbReference type="SMART" id="SM00369">
    <property type="entry name" value="LRR_TYP"/>
    <property type="match status" value="5"/>
</dbReference>
<evidence type="ECO:0000256" key="9">
    <source>
        <dbReference type="ARBA" id="ARBA00022989"/>
    </source>
</evidence>
<dbReference type="InterPro" id="IPR035897">
    <property type="entry name" value="Toll_tir_struct_dom_sf"/>
</dbReference>
<dbReference type="GO" id="GO:0038023">
    <property type="term" value="F:signaling receptor activity"/>
    <property type="evidence" value="ECO:0007669"/>
    <property type="project" value="TreeGrafter"/>
</dbReference>
<keyword evidence="6 15" id="KW-0732">Signal</keyword>
<keyword evidence="4" id="KW-0433">Leucine-rich repeat</keyword>
<dbReference type="PROSITE" id="PS50104">
    <property type="entry name" value="TIR"/>
    <property type="match status" value="1"/>
</dbReference>
<feature type="compositionally biased region" description="Acidic residues" evidence="13">
    <location>
        <begin position="591"/>
        <end position="605"/>
    </location>
</feature>
<dbReference type="SUPFAM" id="SSF52058">
    <property type="entry name" value="L domain-like"/>
    <property type="match status" value="1"/>
</dbReference>
<evidence type="ECO:0000256" key="11">
    <source>
        <dbReference type="ARBA" id="ARBA00023170"/>
    </source>
</evidence>
<feature type="chain" id="PRO_5039910958" description="TIR domain-containing protein" evidence="15">
    <location>
        <begin position="25"/>
        <end position="863"/>
    </location>
</feature>
<evidence type="ECO:0000256" key="12">
    <source>
        <dbReference type="ARBA" id="ARBA00023180"/>
    </source>
</evidence>
<proteinExistence type="inferred from homology"/>
<dbReference type="PANTHER" id="PTHR24365:SF530">
    <property type="entry name" value="MSTPROX-RELATED"/>
    <property type="match status" value="1"/>
</dbReference>
<gene>
    <name evidence="17" type="ORF">PVAND_008291</name>
</gene>
<evidence type="ECO:0000256" key="1">
    <source>
        <dbReference type="ARBA" id="ARBA00004479"/>
    </source>
</evidence>
<comment type="caution">
    <text evidence="17">The sequence shown here is derived from an EMBL/GenBank/DDBJ whole genome shotgun (WGS) entry which is preliminary data.</text>
</comment>
<evidence type="ECO:0000256" key="13">
    <source>
        <dbReference type="SAM" id="MobiDB-lite"/>
    </source>
</evidence>
<feature type="transmembrane region" description="Helical" evidence="14">
    <location>
        <begin position="639"/>
        <end position="656"/>
    </location>
</feature>
<dbReference type="GO" id="GO:0005886">
    <property type="term" value="C:plasma membrane"/>
    <property type="evidence" value="ECO:0007669"/>
    <property type="project" value="TreeGrafter"/>
</dbReference>
<dbReference type="EMBL" id="JADBJN010000002">
    <property type="protein sequence ID" value="KAG5678635.1"/>
    <property type="molecule type" value="Genomic_DNA"/>
</dbReference>
<evidence type="ECO:0000256" key="8">
    <source>
        <dbReference type="ARBA" id="ARBA00022859"/>
    </source>
</evidence>
<evidence type="ECO:0000313" key="17">
    <source>
        <dbReference type="EMBL" id="KAG5678635.1"/>
    </source>
</evidence>
<dbReference type="GO" id="GO:0007165">
    <property type="term" value="P:signal transduction"/>
    <property type="evidence" value="ECO:0007669"/>
    <property type="project" value="InterPro"/>
</dbReference>
<dbReference type="Pfam" id="PF13855">
    <property type="entry name" value="LRR_8"/>
    <property type="match status" value="2"/>
</dbReference>
<dbReference type="InterPro" id="IPR001611">
    <property type="entry name" value="Leu-rich_rpt"/>
</dbReference>
<comment type="subcellular location">
    <subcellularLocation>
        <location evidence="1">Membrane</location>
        <topology evidence="1">Single-pass type I membrane protein</topology>
    </subcellularLocation>
</comment>
<dbReference type="Gene3D" id="3.80.10.10">
    <property type="entry name" value="Ribonuclease Inhibitor"/>
    <property type="match status" value="3"/>
</dbReference>
<evidence type="ECO:0000256" key="14">
    <source>
        <dbReference type="SAM" id="Phobius"/>
    </source>
</evidence>
<keyword evidence="11" id="KW-0675">Receptor</keyword>
<feature type="compositionally biased region" description="Low complexity" evidence="13">
    <location>
        <begin position="608"/>
        <end position="619"/>
    </location>
</feature>
<dbReference type="Pfam" id="PF01582">
    <property type="entry name" value="TIR"/>
    <property type="match status" value="1"/>
</dbReference>
<evidence type="ECO:0000259" key="16">
    <source>
        <dbReference type="PROSITE" id="PS50104"/>
    </source>
</evidence>
<keyword evidence="10 14" id="KW-0472">Membrane</keyword>
<dbReference type="OrthoDB" id="1081807at2759"/>
<dbReference type="SMART" id="SM00255">
    <property type="entry name" value="TIR"/>
    <property type="match status" value="1"/>
</dbReference>
<dbReference type="InterPro" id="IPR000157">
    <property type="entry name" value="TIR_dom"/>
</dbReference>
<sequence length="863" mass="101236">MYLIKIMLCTLVLTITQLRCSVYCHPYGKNIDDVISKRNTSLFDDKTQIVIIDENVNTFLPDNINVDDSAVNARESPETSKEALYQDLFNDYGSSYSLYDPGDDEPECILARSEFYLSWWVHENGSLRLPSFNRLNTSGILDLSLQFDSETTLFNHVLNFTSDNPHEVIRFMSVASNKLDQIPASVLNLTSATIQYLSLAGNNFYGMFEYENTTFQNFTSFPLMSHLLELDLRSCHIRSLSSDYFKNLPRLDKLFLSHNNFLIIEASAFAPLTKLRHLDLSYNTIPFEIENRIEGMILEEFLFEKLEHLMFLDLSHSKLRRRSLLALKSLGHEMKQLSLCHTGIVSFPEGMLNNTSLNVLDLSGNLENFKELAELEILDLGSNNINNWYERVFTENEKLRIVNLRSNNITFMREGMIRDFYEIRYLAIGSNDYICACNLRDFIDRATRNALYHYCSERNKRSIEETLTWNNPEHQYNVFLREFHMIVAYYEESYRNMILNSLNPVEVKMRSVSKNLNTGGLSSFSERDCYNFDSDEVTRMNFNFLLLDYNENDYECLEEAYGYSTSRRVRFHDVESCYSDEKDTTEPYDGSSDDESNEEPTDDPDNVTTDSSKISSTTTEGSKEDDFFRPIFAIFKMNYLYILLFIPVSLFAFFWYRKRADIKYFCTLFKNSIILSLDNEDKKTLMMTNRKKSLTSGGIIDEYQYDVFVSYSDKDRSWVLDELIPNIEKRAEINICLHERDFQVGLSILENIIQCMDRSRCLLLVVSESFLKSNWCAFEMHLAQHRLIETRREQLILVLLQDIPRSKRTRTLQFLMRTKTYIQWPHDDKEESKLTFWKRLRKAIILNNWEPEKKVSKPRHSIV</sequence>
<keyword evidence="9 14" id="KW-1133">Transmembrane helix</keyword>
<dbReference type="InterPro" id="IPR032675">
    <property type="entry name" value="LRR_dom_sf"/>
</dbReference>
<evidence type="ECO:0000256" key="4">
    <source>
        <dbReference type="ARBA" id="ARBA00022614"/>
    </source>
</evidence>
<name>A0A9J6CA51_POLVA</name>
<keyword evidence="5 14" id="KW-0812">Transmembrane</keyword>
<feature type="signal peptide" evidence="15">
    <location>
        <begin position="1"/>
        <end position="24"/>
    </location>
</feature>
<dbReference type="GO" id="GO:0045087">
    <property type="term" value="P:innate immune response"/>
    <property type="evidence" value="ECO:0007669"/>
    <property type="project" value="UniProtKB-KW"/>
</dbReference>
<dbReference type="SUPFAM" id="SSF52200">
    <property type="entry name" value="Toll/Interleukin receptor TIR domain"/>
    <property type="match status" value="1"/>
</dbReference>
<protein>
    <recommendedName>
        <fullName evidence="16">TIR domain-containing protein</fullName>
    </recommendedName>
</protein>
<evidence type="ECO:0000256" key="15">
    <source>
        <dbReference type="SAM" id="SignalP"/>
    </source>
</evidence>
<keyword evidence="8" id="KW-0391">Immunity</keyword>
<dbReference type="FunFam" id="3.40.50.10140:FF:000001">
    <property type="entry name" value="Toll-like receptor 2"/>
    <property type="match status" value="1"/>
</dbReference>
<feature type="domain" description="TIR" evidence="16">
    <location>
        <begin position="703"/>
        <end position="844"/>
    </location>
</feature>
<dbReference type="Gene3D" id="3.40.50.10140">
    <property type="entry name" value="Toll/interleukin-1 receptor homology (TIR) domain"/>
    <property type="match status" value="1"/>
</dbReference>
<comment type="similarity">
    <text evidence="2">Belongs to the Toll-like receptor family.</text>
</comment>
<evidence type="ECO:0000256" key="10">
    <source>
        <dbReference type="ARBA" id="ARBA00023136"/>
    </source>
</evidence>
<dbReference type="PANTHER" id="PTHR24365">
    <property type="entry name" value="TOLL-LIKE RECEPTOR"/>
    <property type="match status" value="1"/>
</dbReference>
<organism evidence="17 18">
    <name type="scientific">Polypedilum vanderplanki</name>
    <name type="common">Sleeping chironomid midge</name>
    <dbReference type="NCBI Taxonomy" id="319348"/>
    <lineage>
        <taxon>Eukaryota</taxon>
        <taxon>Metazoa</taxon>
        <taxon>Ecdysozoa</taxon>
        <taxon>Arthropoda</taxon>
        <taxon>Hexapoda</taxon>
        <taxon>Insecta</taxon>
        <taxon>Pterygota</taxon>
        <taxon>Neoptera</taxon>
        <taxon>Endopterygota</taxon>
        <taxon>Diptera</taxon>
        <taxon>Nematocera</taxon>
        <taxon>Chironomoidea</taxon>
        <taxon>Chironomidae</taxon>
        <taxon>Chironominae</taxon>
        <taxon>Polypedilum</taxon>
        <taxon>Polypedilum</taxon>
    </lineage>
</organism>
<dbReference type="AlphaFoldDB" id="A0A9J6CA51"/>
<keyword evidence="3" id="KW-0399">Innate immunity</keyword>
<evidence type="ECO:0000256" key="3">
    <source>
        <dbReference type="ARBA" id="ARBA00022588"/>
    </source>
</evidence>
<dbReference type="InterPro" id="IPR003591">
    <property type="entry name" value="Leu-rich_rpt_typical-subtyp"/>
</dbReference>
<evidence type="ECO:0000256" key="5">
    <source>
        <dbReference type="ARBA" id="ARBA00022692"/>
    </source>
</evidence>
<evidence type="ECO:0000256" key="6">
    <source>
        <dbReference type="ARBA" id="ARBA00022729"/>
    </source>
</evidence>
<keyword evidence="18" id="KW-1185">Reference proteome</keyword>
<evidence type="ECO:0000256" key="7">
    <source>
        <dbReference type="ARBA" id="ARBA00022737"/>
    </source>
</evidence>